<dbReference type="Proteomes" id="UP000568106">
    <property type="component" value="Unassembled WGS sequence"/>
</dbReference>
<organism evidence="5 6">
    <name type="scientific">Tunturiibacter empetritectus</name>
    <dbReference type="NCBI Taxonomy" id="3069691"/>
    <lineage>
        <taxon>Bacteria</taxon>
        <taxon>Pseudomonadati</taxon>
        <taxon>Acidobacteriota</taxon>
        <taxon>Terriglobia</taxon>
        <taxon>Terriglobales</taxon>
        <taxon>Acidobacteriaceae</taxon>
        <taxon>Tunturiibacter</taxon>
    </lineage>
</organism>
<dbReference type="PANTHER" id="PTHR30146:SF109">
    <property type="entry name" value="HTH-TYPE TRANSCRIPTIONAL REGULATOR GALS"/>
    <property type="match status" value="1"/>
</dbReference>
<dbReference type="CDD" id="cd06267">
    <property type="entry name" value="PBP1_LacI_sugar_binding-like"/>
    <property type="match status" value="1"/>
</dbReference>
<evidence type="ECO:0000256" key="2">
    <source>
        <dbReference type="ARBA" id="ARBA00023125"/>
    </source>
</evidence>
<dbReference type="SUPFAM" id="SSF53822">
    <property type="entry name" value="Periplasmic binding protein-like I"/>
    <property type="match status" value="1"/>
</dbReference>
<evidence type="ECO:0000313" key="6">
    <source>
        <dbReference type="Proteomes" id="UP000568106"/>
    </source>
</evidence>
<keyword evidence="2" id="KW-0238">DNA-binding</keyword>
<reference evidence="5" key="1">
    <citation type="submission" date="2020-08" db="EMBL/GenBank/DDBJ databases">
        <title>Genomic Encyclopedia of Type Strains, Phase IV (KMG-V): Genome sequencing to study the core and pangenomes of soil and plant-associated prokaryotes.</title>
        <authorList>
            <person name="Whitman W."/>
        </authorList>
    </citation>
    <scope>NUCLEOTIDE SEQUENCE [LARGE SCALE GENOMIC DNA]</scope>
    <source>
        <strain evidence="5">M8UP27</strain>
    </source>
</reference>
<accession>A0A7W8ILD8</accession>
<dbReference type="Pfam" id="PF00356">
    <property type="entry name" value="LacI"/>
    <property type="match status" value="1"/>
</dbReference>
<dbReference type="GO" id="GO:0003700">
    <property type="term" value="F:DNA-binding transcription factor activity"/>
    <property type="evidence" value="ECO:0007669"/>
    <property type="project" value="TreeGrafter"/>
</dbReference>
<gene>
    <name evidence="5" type="ORF">HDF09_004093</name>
</gene>
<proteinExistence type="predicted"/>
<evidence type="ECO:0000256" key="1">
    <source>
        <dbReference type="ARBA" id="ARBA00023015"/>
    </source>
</evidence>
<evidence type="ECO:0000313" key="5">
    <source>
        <dbReference type="EMBL" id="MBB5319385.1"/>
    </source>
</evidence>
<keyword evidence="3" id="KW-0804">Transcription</keyword>
<dbReference type="AlphaFoldDB" id="A0A7W8ILD8"/>
<dbReference type="Gene3D" id="1.10.260.40">
    <property type="entry name" value="lambda repressor-like DNA-binding domains"/>
    <property type="match status" value="1"/>
</dbReference>
<dbReference type="CDD" id="cd01392">
    <property type="entry name" value="HTH_LacI"/>
    <property type="match status" value="1"/>
</dbReference>
<dbReference type="InterPro" id="IPR000843">
    <property type="entry name" value="HTH_LacI"/>
</dbReference>
<dbReference type="InterPro" id="IPR046335">
    <property type="entry name" value="LacI/GalR-like_sensor"/>
</dbReference>
<comment type="caution">
    <text evidence="5">The sequence shown here is derived from an EMBL/GenBank/DDBJ whole genome shotgun (WGS) entry which is preliminary data.</text>
</comment>
<dbReference type="Gene3D" id="3.40.50.2300">
    <property type="match status" value="2"/>
</dbReference>
<evidence type="ECO:0000256" key="3">
    <source>
        <dbReference type="ARBA" id="ARBA00023163"/>
    </source>
</evidence>
<name>A0A7W8ILD8_9BACT</name>
<sequence length="334" mass="36045">MTVSRTINGHPYVTGETAKKVRAAIRRLSYRPNHAARVLTGQLSRSIGLIVPDIADTFFSVVSHAVQETARESGYLVWLAASDEDPTIEAAQVEMMTHHPVDGILLVPADSRNGYLKTLASGTTPIVTIDRPIEIATTDSVGVENRRGARLAVEHLIQHGYKKITCIAANSHLLTVKERIAGYKESMRRAKLPCPKELRVSSPSAAKSALSELFGSRNRPDALFTTNNSSTILVIETLQQLDIEMGKDVALVGFDDVAFFTLITPPVTAVRQPAAQLGNIAARLLLQRINGEFKASSIRTVLPVSLTIRESCGCKKGDAGTSKASAQIALALID</sequence>
<dbReference type="InterPro" id="IPR010982">
    <property type="entry name" value="Lambda_DNA-bd_dom_sf"/>
</dbReference>
<dbReference type="EMBL" id="JACHDY010000008">
    <property type="protein sequence ID" value="MBB5319385.1"/>
    <property type="molecule type" value="Genomic_DNA"/>
</dbReference>
<dbReference type="GO" id="GO:0000976">
    <property type="term" value="F:transcription cis-regulatory region binding"/>
    <property type="evidence" value="ECO:0007669"/>
    <property type="project" value="TreeGrafter"/>
</dbReference>
<dbReference type="SMART" id="SM00354">
    <property type="entry name" value="HTH_LACI"/>
    <property type="match status" value="1"/>
</dbReference>
<dbReference type="PANTHER" id="PTHR30146">
    <property type="entry name" value="LACI-RELATED TRANSCRIPTIONAL REPRESSOR"/>
    <property type="match status" value="1"/>
</dbReference>
<evidence type="ECO:0000259" key="4">
    <source>
        <dbReference type="PROSITE" id="PS50932"/>
    </source>
</evidence>
<keyword evidence="1" id="KW-0805">Transcription regulation</keyword>
<protein>
    <submittedName>
        <fullName evidence="5">LacI family transcriptional regulator</fullName>
    </submittedName>
</protein>
<dbReference type="InterPro" id="IPR028082">
    <property type="entry name" value="Peripla_BP_I"/>
</dbReference>
<dbReference type="Pfam" id="PF13377">
    <property type="entry name" value="Peripla_BP_3"/>
    <property type="match status" value="1"/>
</dbReference>
<feature type="domain" description="HTH lacI-type" evidence="4">
    <location>
        <begin position="1"/>
        <end position="41"/>
    </location>
</feature>
<dbReference type="PROSITE" id="PS50932">
    <property type="entry name" value="HTH_LACI_2"/>
    <property type="match status" value="1"/>
</dbReference>
<dbReference type="SUPFAM" id="SSF47413">
    <property type="entry name" value="lambda repressor-like DNA-binding domains"/>
    <property type="match status" value="1"/>
</dbReference>
<keyword evidence="6" id="KW-1185">Reference proteome</keyword>